<dbReference type="EMBL" id="JAPFFI010000021">
    <property type="protein sequence ID" value="KAJ6332866.1"/>
    <property type="molecule type" value="Genomic_DNA"/>
</dbReference>
<sequence>MKLGSNFVTKIDKFLSSWRSAEDPARGEYSFAIDTHGYPQLLLKRGNITRFRAGSWNGIKFVSNSRSVSISNEFVLNSKEVYYQFGIQRSVHSRLTLSPSGDL</sequence>
<name>A0ABQ9ACC7_9ROSI</name>
<accession>A0ABQ9ACC7</accession>
<evidence type="ECO:0000313" key="1">
    <source>
        <dbReference type="EMBL" id="KAJ6332866.1"/>
    </source>
</evidence>
<organism evidence="1 2">
    <name type="scientific">Salix suchowensis</name>
    <dbReference type="NCBI Taxonomy" id="1278906"/>
    <lineage>
        <taxon>Eukaryota</taxon>
        <taxon>Viridiplantae</taxon>
        <taxon>Streptophyta</taxon>
        <taxon>Embryophyta</taxon>
        <taxon>Tracheophyta</taxon>
        <taxon>Spermatophyta</taxon>
        <taxon>Magnoliopsida</taxon>
        <taxon>eudicotyledons</taxon>
        <taxon>Gunneridae</taxon>
        <taxon>Pentapetalae</taxon>
        <taxon>rosids</taxon>
        <taxon>fabids</taxon>
        <taxon>Malpighiales</taxon>
        <taxon>Salicaceae</taxon>
        <taxon>Saliceae</taxon>
        <taxon>Salix</taxon>
    </lineage>
</organism>
<keyword evidence="2" id="KW-1185">Reference proteome</keyword>
<protein>
    <submittedName>
        <fullName evidence="1">Uncharacterized protein</fullName>
    </submittedName>
</protein>
<gene>
    <name evidence="1" type="ORF">OIU77_008837</name>
</gene>
<dbReference type="Proteomes" id="UP001141253">
    <property type="component" value="Chromosome 11"/>
</dbReference>
<reference evidence="1" key="1">
    <citation type="submission" date="2022-10" db="EMBL/GenBank/DDBJ databases">
        <authorList>
            <person name="Hyden B.L."/>
            <person name="Feng K."/>
            <person name="Yates T."/>
            <person name="Jawdy S."/>
            <person name="Smart L.B."/>
            <person name="Muchero W."/>
        </authorList>
    </citation>
    <scope>NUCLEOTIDE SEQUENCE</scope>
    <source>
        <tissue evidence="1">Shoot tip</tissue>
    </source>
</reference>
<proteinExistence type="predicted"/>
<evidence type="ECO:0000313" key="2">
    <source>
        <dbReference type="Proteomes" id="UP001141253"/>
    </source>
</evidence>
<dbReference type="PANTHER" id="PTHR32444:SF183">
    <property type="entry name" value="APPLE DOMAIN-CONTAINING PROTEIN"/>
    <property type="match status" value="1"/>
</dbReference>
<comment type="caution">
    <text evidence="1">The sequence shown here is derived from an EMBL/GenBank/DDBJ whole genome shotgun (WGS) entry which is preliminary data.</text>
</comment>
<reference evidence="1" key="2">
    <citation type="journal article" date="2023" name="Int. J. Mol. Sci.">
        <title>De Novo Assembly and Annotation of 11 Diverse Shrub Willow (Salix) Genomes Reveals Novel Gene Organization in Sex-Linked Regions.</title>
        <authorList>
            <person name="Hyden B."/>
            <person name="Feng K."/>
            <person name="Yates T.B."/>
            <person name="Jawdy S."/>
            <person name="Cereghino C."/>
            <person name="Smart L.B."/>
            <person name="Muchero W."/>
        </authorList>
    </citation>
    <scope>NUCLEOTIDE SEQUENCE</scope>
    <source>
        <tissue evidence="1">Shoot tip</tissue>
    </source>
</reference>
<dbReference type="PANTHER" id="PTHR32444">
    <property type="entry name" value="BULB-TYPE LECTIN DOMAIN-CONTAINING PROTEIN"/>
    <property type="match status" value="1"/>
</dbReference>